<dbReference type="PANTHER" id="PTHR11472">
    <property type="entry name" value="DNA REPAIR DEAD HELICASE RAD3/XP-D SUBFAMILY MEMBER"/>
    <property type="match status" value="1"/>
</dbReference>
<proteinExistence type="predicted"/>
<accession>A0AA86P6B9</accession>
<evidence type="ECO:0000256" key="1">
    <source>
        <dbReference type="SAM" id="Coils"/>
    </source>
</evidence>
<dbReference type="GO" id="GO:0045951">
    <property type="term" value="P:positive regulation of mitotic recombination"/>
    <property type="evidence" value="ECO:0007669"/>
    <property type="project" value="TreeGrafter"/>
</dbReference>
<evidence type="ECO:0000313" key="4">
    <source>
        <dbReference type="EMBL" id="CAL6107229.1"/>
    </source>
</evidence>
<reference evidence="3" key="1">
    <citation type="submission" date="2023-06" db="EMBL/GenBank/DDBJ databases">
        <authorList>
            <person name="Kurt Z."/>
        </authorList>
    </citation>
    <scope>NUCLEOTIDE SEQUENCE</scope>
</reference>
<evidence type="ECO:0000313" key="5">
    <source>
        <dbReference type="Proteomes" id="UP001642409"/>
    </source>
</evidence>
<dbReference type="Proteomes" id="UP001642409">
    <property type="component" value="Unassembled WGS sequence"/>
</dbReference>
<dbReference type="InterPro" id="IPR045028">
    <property type="entry name" value="DinG/Rad3-like"/>
</dbReference>
<reference evidence="4 5" key="2">
    <citation type="submission" date="2024-07" db="EMBL/GenBank/DDBJ databases">
        <authorList>
            <person name="Akdeniz Z."/>
        </authorList>
    </citation>
    <scope>NUCLEOTIDE SEQUENCE [LARGE SCALE GENOMIC DNA]</scope>
</reference>
<dbReference type="GO" id="GO:0006366">
    <property type="term" value="P:transcription by RNA polymerase II"/>
    <property type="evidence" value="ECO:0007669"/>
    <property type="project" value="TreeGrafter"/>
</dbReference>
<keyword evidence="3" id="KW-0347">Helicase</keyword>
<dbReference type="SMART" id="SM00491">
    <property type="entry name" value="HELICc2"/>
    <property type="match status" value="1"/>
</dbReference>
<dbReference type="GO" id="GO:0005524">
    <property type="term" value="F:ATP binding"/>
    <property type="evidence" value="ECO:0007669"/>
    <property type="project" value="InterPro"/>
</dbReference>
<feature type="coiled-coil region" evidence="1">
    <location>
        <begin position="265"/>
        <end position="292"/>
    </location>
</feature>
<dbReference type="InterPro" id="IPR006555">
    <property type="entry name" value="ATP-dep_Helicase_C"/>
</dbReference>
<dbReference type="AlphaFoldDB" id="A0AA86P6B9"/>
<keyword evidence="5" id="KW-1185">Reference proteome</keyword>
<dbReference type="InterPro" id="IPR027417">
    <property type="entry name" value="P-loop_NTPase"/>
</dbReference>
<name>A0AA86P6B9_9EUKA</name>
<comment type="caution">
    <text evidence="3">The sequence shown here is derived from an EMBL/GenBank/DDBJ whole genome shotgun (WGS) entry which is preliminary data.</text>
</comment>
<keyword evidence="3" id="KW-0378">Hydrolase</keyword>
<dbReference type="GO" id="GO:0003678">
    <property type="term" value="F:DNA helicase activity"/>
    <property type="evidence" value="ECO:0007669"/>
    <property type="project" value="TreeGrafter"/>
</dbReference>
<feature type="domain" description="ATP-dependent helicase C-terminal" evidence="2">
    <location>
        <begin position="583"/>
        <end position="725"/>
    </location>
</feature>
<evidence type="ECO:0000313" key="3">
    <source>
        <dbReference type="EMBL" id="CAI9932325.1"/>
    </source>
</evidence>
<sequence length="754" mass="87003">MQQAQNIISDFNRMDQQIQLVQMNINTDLYLQLIAKFIQERPKKQFKNIVVVVRNFHELDVTFQRLKQLNISVSPLLHHQQCRKQCRHIQANTTESTYHHSSVEAFLKYCAEKDICASEISFQSCATSDIIVVQHELVLDPKFTLIKAFTDNSSVIIFQNCLIQDCCTEALSMHLNYQIFSNCNNELKVLLEQVKNISDTLPNPVQSILNAPVTQSLIKRKLFSKSVITSALFNQQLTPKLLIMQILNAVDYFTLLFEKILTKNNKIVTKEIDRLNKIIKEKEIQYNSAKNIDINADEDQREASLKLEKELQIYIDDLLSEIKVQENLLNYPPQSHFPCPEEMIKELVQEHNCSLEVLQNCVQLIHSCVKLLEKPISQEIIQFLQFIQLVSTYSNPEVPYAIKTNIEISLQQYYKEGAFQLILTSSCPYSTQKESQNNNQQDTKQNQQNIKAIKHNQILYQVDKQIQGTSTLQYICCEPIIALRPVLEYFNTIYLVQSQQFGELHQKLQKFVERQHLNLSINIIKQQNSLTRKYIIAKGADQSLLSSKTDILNQFSTVQNYAKLIQTLSEQVQDGIIVAFPSYNFLQKFVYMLQVCKLLTSLTAQKLLFIDSNDPIEQTHIQDNFKLACDIGRGAVLCVVANSKFTQQLDFRKNYCRLLIIIGIPYNYIQSAQTQADLFYQKACLINVEKYQLQVAKQTVEYLTDKVGSELDRGVVIYADERFGILFQNETTQNKVLIGEMGVERDVGKFMVGK</sequence>
<protein>
    <submittedName>
        <fullName evidence="3">TFIIH basal transcription factor complex helicase subunit</fullName>
    </submittedName>
    <submittedName>
        <fullName evidence="4">TFIIH_basal transcription factor complex helicase subunit</fullName>
    </submittedName>
</protein>
<dbReference type="GO" id="GO:0003684">
    <property type="term" value="F:damaged DNA binding"/>
    <property type="evidence" value="ECO:0007669"/>
    <property type="project" value="TreeGrafter"/>
</dbReference>
<dbReference type="EMBL" id="CATOUU010000515">
    <property type="protein sequence ID" value="CAI9932325.1"/>
    <property type="molecule type" value="Genomic_DNA"/>
</dbReference>
<evidence type="ECO:0000259" key="2">
    <source>
        <dbReference type="SMART" id="SM00491"/>
    </source>
</evidence>
<dbReference type="Gene3D" id="3.40.50.300">
    <property type="entry name" value="P-loop containing nucleotide triphosphate hydrolases"/>
    <property type="match status" value="1"/>
</dbReference>
<keyword evidence="3" id="KW-0547">Nucleotide-binding</keyword>
<dbReference type="GO" id="GO:0016818">
    <property type="term" value="F:hydrolase activity, acting on acid anhydrides, in phosphorus-containing anhydrides"/>
    <property type="evidence" value="ECO:0007669"/>
    <property type="project" value="InterPro"/>
</dbReference>
<dbReference type="EMBL" id="CAXDID020000632">
    <property type="protein sequence ID" value="CAL6107229.1"/>
    <property type="molecule type" value="Genomic_DNA"/>
</dbReference>
<keyword evidence="3" id="KW-0067">ATP-binding</keyword>
<dbReference type="PANTHER" id="PTHR11472:SF1">
    <property type="entry name" value="GENERAL TRANSCRIPTION AND DNA REPAIR FACTOR IIH HELICASE SUBUNIT XPD"/>
    <property type="match status" value="1"/>
</dbReference>
<dbReference type="GO" id="GO:0005634">
    <property type="term" value="C:nucleus"/>
    <property type="evidence" value="ECO:0007669"/>
    <property type="project" value="TreeGrafter"/>
</dbReference>
<dbReference type="Pfam" id="PF13307">
    <property type="entry name" value="Helicase_C_2"/>
    <property type="match status" value="1"/>
</dbReference>
<gene>
    <name evidence="3" type="ORF">HINF_LOCUS19970</name>
    <name evidence="4" type="ORF">HINF_LOCUS74392</name>
</gene>
<keyword evidence="1" id="KW-0175">Coiled coil</keyword>
<organism evidence="3">
    <name type="scientific">Hexamita inflata</name>
    <dbReference type="NCBI Taxonomy" id="28002"/>
    <lineage>
        <taxon>Eukaryota</taxon>
        <taxon>Metamonada</taxon>
        <taxon>Diplomonadida</taxon>
        <taxon>Hexamitidae</taxon>
        <taxon>Hexamitinae</taxon>
        <taxon>Hexamita</taxon>
    </lineage>
</organism>